<evidence type="ECO:0000313" key="3">
    <source>
        <dbReference type="EMBL" id="KJK60345.1"/>
    </source>
</evidence>
<proteinExistence type="predicted"/>
<sequence>MILNLPLLAVLSGAGVTWAASSPNCLSGSSFDTCCSNRDAVGKGTVDGVVMNYACGTYAKDETVGFGTVHKGAANAKECAGLCASDASCQAGFWSKVGSKCYLLNGSGYKTYHNKGTFLLFEKTTEEPGSVDECKDRVDSTTSQCNAEKDKIKQQGSQLLQKCQDEKDQAIAGSGSKCEAEKDAIRKESAQLAEQASKQCEADKSQALTQASKQCEADKNQAIAGAGSKCEAEKDAIRKENAQLADQASKQCEVDKNQALTQAESKCEAEKDAIRKENAQLAEQATKQCEANKDQLRQQAATAASEYEKKIADLQAQLTQCQANVPTAKPVPAIDPNCESNSWVNMCSSCSQDTFVIDGKEFKKKCGVRTVGAREEQWLYRASLIACLKPSGCSMGTLSSSEIRMMALAIASNTEINTTLAKMPTAPGVINGNFNSFDGHWIVDGQSVQFRGNFSQSVEQFQSGTATLEYDTIEDLVGPYVTDTAHTPSHVGNTDVVLSFTNHAGKKVKITGSLSFPIAERSTLTGQGVWIIQGN</sequence>
<dbReference type="STRING" id="1403190.A0A0F0HXY8"/>
<gene>
    <name evidence="3" type="ORF">P875_00053478</name>
</gene>
<dbReference type="OrthoDB" id="4831104at2759"/>
<keyword evidence="2" id="KW-0732">Signal</keyword>
<evidence type="ECO:0000313" key="4">
    <source>
        <dbReference type="Proteomes" id="UP000033540"/>
    </source>
</evidence>
<feature type="signal peptide" evidence="2">
    <location>
        <begin position="1"/>
        <end position="19"/>
    </location>
</feature>
<organism evidence="3 4">
    <name type="scientific">Aspergillus parasiticus (strain ATCC 56775 / NRRL 5862 / SRRC 143 / SU-1)</name>
    <dbReference type="NCBI Taxonomy" id="1403190"/>
    <lineage>
        <taxon>Eukaryota</taxon>
        <taxon>Fungi</taxon>
        <taxon>Dikarya</taxon>
        <taxon>Ascomycota</taxon>
        <taxon>Pezizomycotina</taxon>
        <taxon>Eurotiomycetes</taxon>
        <taxon>Eurotiomycetidae</taxon>
        <taxon>Eurotiales</taxon>
        <taxon>Aspergillaceae</taxon>
        <taxon>Aspergillus</taxon>
        <taxon>Aspergillus subgen. Circumdati</taxon>
    </lineage>
</organism>
<name>A0A0F0HXY8_ASPPU</name>
<dbReference type="Proteomes" id="UP000033540">
    <property type="component" value="Unassembled WGS sequence"/>
</dbReference>
<dbReference type="AlphaFoldDB" id="A0A0F0HXY8"/>
<keyword evidence="1" id="KW-0175">Coiled coil</keyword>
<feature type="chain" id="PRO_5002442891" evidence="2">
    <location>
        <begin position="20"/>
        <end position="535"/>
    </location>
</feature>
<evidence type="ECO:0000256" key="1">
    <source>
        <dbReference type="SAM" id="Coils"/>
    </source>
</evidence>
<dbReference type="EMBL" id="JZEE01000744">
    <property type="protein sequence ID" value="KJK60345.1"/>
    <property type="molecule type" value="Genomic_DNA"/>
</dbReference>
<feature type="coiled-coil region" evidence="1">
    <location>
        <begin position="260"/>
        <end position="324"/>
    </location>
</feature>
<evidence type="ECO:0000256" key="2">
    <source>
        <dbReference type="SAM" id="SignalP"/>
    </source>
</evidence>
<accession>A0A0F0HXY8</accession>
<dbReference type="Gene3D" id="3.50.4.10">
    <property type="entry name" value="Hepatocyte Growth Factor"/>
    <property type="match status" value="1"/>
</dbReference>
<protein>
    <submittedName>
        <fullName evidence="3">TolA protein</fullName>
    </submittedName>
</protein>
<reference evidence="3 4" key="1">
    <citation type="submission" date="2015-02" db="EMBL/GenBank/DDBJ databases">
        <title>Draft genome sequence of Aspergillus parasiticus SU-1.</title>
        <authorList>
            <person name="Yu J."/>
            <person name="Fedorova N."/>
            <person name="Yin Y."/>
            <person name="Losada L."/>
            <person name="Zafar N."/>
            <person name="Taujale R."/>
            <person name="Ehrlich K.C."/>
            <person name="Bhatnagar D."/>
            <person name="Cleveland T.E."/>
            <person name="Bennett J.W."/>
            <person name="Nierman W.C."/>
        </authorList>
    </citation>
    <scope>NUCLEOTIDE SEQUENCE [LARGE SCALE GENOMIC DNA]</scope>
    <source>
        <strain evidence="4">ATCC 56775 / NRRL 5862 / SRRC 143 / SU-1</strain>
    </source>
</reference>
<comment type="caution">
    <text evidence="3">The sequence shown here is derived from an EMBL/GenBank/DDBJ whole genome shotgun (WGS) entry which is preliminary data.</text>
</comment>